<dbReference type="RefSeq" id="WP_376860702.1">
    <property type="nucleotide sequence ID" value="NZ_JBHSLA010000003.1"/>
</dbReference>
<evidence type="ECO:0000313" key="1">
    <source>
        <dbReference type="EMBL" id="MFC5195727.1"/>
    </source>
</evidence>
<reference evidence="2" key="1">
    <citation type="journal article" date="2019" name="Int. J. Syst. Evol. Microbiol.">
        <title>The Global Catalogue of Microorganisms (GCM) 10K type strain sequencing project: providing services to taxonomists for standard genome sequencing and annotation.</title>
        <authorList>
            <consortium name="The Broad Institute Genomics Platform"/>
            <consortium name="The Broad Institute Genome Sequencing Center for Infectious Disease"/>
            <person name="Wu L."/>
            <person name="Ma J."/>
        </authorList>
    </citation>
    <scope>NUCLEOTIDE SEQUENCE [LARGE SCALE GENOMIC DNA]</scope>
    <source>
        <strain evidence="2">JCM 17978</strain>
    </source>
</reference>
<gene>
    <name evidence="1" type="ORF">ACFPH8_10335</name>
</gene>
<evidence type="ECO:0000313" key="2">
    <source>
        <dbReference type="Proteomes" id="UP001596162"/>
    </source>
</evidence>
<keyword evidence="2" id="KW-1185">Reference proteome</keyword>
<accession>A0ABW0C6W6</accession>
<sequence length="255" mass="29674">MTTYKFLILLMVTSSIYSQSNYKSAEGFYELSSFEMAAGMYLLEDQTFFYFASFGNVDLKIYGTYTLSNSNQITLFPNPELTKKFHFYGLHNPENKNYITFYYKQPYEQNAEQLLIEIDGKYQEFPKFTSAISEVSMRIEFPQSEIIKIGYKNPDAQNAFQYELLETAKLHDGINEIKIFHNYYAEMIVAVSQLAFKLENGILTDLNEFNQKTIPKKEINPDIKNQVLAFIADKESKTTINRDGKIYEKIDLTSK</sequence>
<dbReference type="Proteomes" id="UP001596162">
    <property type="component" value="Unassembled WGS sequence"/>
</dbReference>
<dbReference type="EMBL" id="JBHSLA010000003">
    <property type="protein sequence ID" value="MFC5195727.1"/>
    <property type="molecule type" value="Genomic_DNA"/>
</dbReference>
<protein>
    <submittedName>
        <fullName evidence="1">Uncharacterized protein</fullName>
    </submittedName>
</protein>
<proteinExistence type="predicted"/>
<name>A0ABW0C6W6_9FLAO</name>
<organism evidence="1 2">
    <name type="scientific">Bizionia hallyeonensis</name>
    <dbReference type="NCBI Taxonomy" id="1123757"/>
    <lineage>
        <taxon>Bacteria</taxon>
        <taxon>Pseudomonadati</taxon>
        <taxon>Bacteroidota</taxon>
        <taxon>Flavobacteriia</taxon>
        <taxon>Flavobacteriales</taxon>
        <taxon>Flavobacteriaceae</taxon>
        <taxon>Bizionia</taxon>
    </lineage>
</organism>
<comment type="caution">
    <text evidence="1">The sequence shown here is derived from an EMBL/GenBank/DDBJ whole genome shotgun (WGS) entry which is preliminary data.</text>
</comment>